<evidence type="ECO:0000313" key="6">
    <source>
        <dbReference type="Proteomes" id="UP001515480"/>
    </source>
</evidence>
<dbReference type="SUPFAM" id="SSF117281">
    <property type="entry name" value="Kelch motif"/>
    <property type="match status" value="2"/>
</dbReference>
<keyword evidence="1" id="KW-0880">Kelch repeat</keyword>
<dbReference type="PANTHER" id="PTHR46093">
    <property type="entry name" value="ACYL-COA-BINDING DOMAIN-CONTAINING PROTEIN 5"/>
    <property type="match status" value="1"/>
</dbReference>
<gene>
    <name evidence="5" type="ORF">AB1Y20_009691</name>
</gene>
<evidence type="ECO:0000313" key="5">
    <source>
        <dbReference type="EMBL" id="KAL1528337.1"/>
    </source>
</evidence>
<dbReference type="SMART" id="SM00028">
    <property type="entry name" value="TPR"/>
    <property type="match status" value="3"/>
</dbReference>
<dbReference type="SUPFAM" id="SSF48452">
    <property type="entry name" value="TPR-like"/>
    <property type="match status" value="1"/>
</dbReference>
<dbReference type="AlphaFoldDB" id="A0AB34K4M3"/>
<dbReference type="PROSITE" id="PS50005">
    <property type="entry name" value="TPR"/>
    <property type="match status" value="2"/>
</dbReference>
<keyword evidence="6" id="KW-1185">Reference proteome</keyword>
<feature type="repeat" description="TPR" evidence="4">
    <location>
        <begin position="142"/>
        <end position="175"/>
    </location>
</feature>
<dbReference type="InterPro" id="IPR013105">
    <property type="entry name" value="TPR_2"/>
</dbReference>
<keyword evidence="3 4" id="KW-0802">TPR repeat</keyword>
<dbReference type="EMBL" id="JBGBPQ010000002">
    <property type="protein sequence ID" value="KAL1528337.1"/>
    <property type="molecule type" value="Genomic_DNA"/>
</dbReference>
<evidence type="ECO:0000256" key="4">
    <source>
        <dbReference type="PROSITE-ProRule" id="PRU00339"/>
    </source>
</evidence>
<protein>
    <submittedName>
        <fullName evidence="5">Uncharacterized protein</fullName>
    </submittedName>
</protein>
<dbReference type="InterPro" id="IPR015915">
    <property type="entry name" value="Kelch-typ_b-propeller"/>
</dbReference>
<reference evidence="5 6" key="1">
    <citation type="journal article" date="2024" name="Science">
        <title>Giant polyketide synthase enzymes in the biosynthesis of giant marine polyether toxins.</title>
        <authorList>
            <person name="Fallon T.R."/>
            <person name="Shende V.V."/>
            <person name="Wierzbicki I.H."/>
            <person name="Pendleton A.L."/>
            <person name="Watervoot N.F."/>
            <person name="Auber R.P."/>
            <person name="Gonzalez D.J."/>
            <person name="Wisecaver J.H."/>
            <person name="Moore B.S."/>
        </authorList>
    </citation>
    <scope>NUCLEOTIDE SEQUENCE [LARGE SCALE GENOMIC DNA]</scope>
    <source>
        <strain evidence="5 6">12B1</strain>
    </source>
</reference>
<dbReference type="Pfam" id="PF13181">
    <property type="entry name" value="TPR_8"/>
    <property type="match status" value="1"/>
</dbReference>
<dbReference type="Gene3D" id="2.120.10.80">
    <property type="entry name" value="Kelch-type beta propeller"/>
    <property type="match status" value="2"/>
</dbReference>
<name>A0AB34K4M3_PRYPA</name>
<dbReference type="Proteomes" id="UP001515480">
    <property type="component" value="Unassembled WGS sequence"/>
</dbReference>
<dbReference type="InterPro" id="IPR011990">
    <property type="entry name" value="TPR-like_helical_dom_sf"/>
</dbReference>
<dbReference type="Gene3D" id="1.25.40.10">
    <property type="entry name" value="Tetratricopeptide repeat domain"/>
    <property type="match status" value="1"/>
</dbReference>
<dbReference type="Pfam" id="PF24681">
    <property type="entry name" value="Kelch_KLHDC2_KLHL20_DRC7"/>
    <property type="match status" value="1"/>
</dbReference>
<organism evidence="5 6">
    <name type="scientific">Prymnesium parvum</name>
    <name type="common">Toxic golden alga</name>
    <dbReference type="NCBI Taxonomy" id="97485"/>
    <lineage>
        <taxon>Eukaryota</taxon>
        <taxon>Haptista</taxon>
        <taxon>Haptophyta</taxon>
        <taxon>Prymnesiophyceae</taxon>
        <taxon>Prymnesiales</taxon>
        <taxon>Prymnesiaceae</taxon>
        <taxon>Prymnesium</taxon>
    </lineage>
</organism>
<dbReference type="PANTHER" id="PTHR46093:SF18">
    <property type="entry name" value="FIBRONECTIN TYPE-III DOMAIN-CONTAINING PROTEIN"/>
    <property type="match status" value="1"/>
</dbReference>
<dbReference type="Pfam" id="PF07719">
    <property type="entry name" value="TPR_2"/>
    <property type="match status" value="1"/>
</dbReference>
<evidence type="ECO:0000256" key="2">
    <source>
        <dbReference type="ARBA" id="ARBA00022737"/>
    </source>
</evidence>
<comment type="caution">
    <text evidence="5">The sequence shown here is derived from an EMBL/GenBank/DDBJ whole genome shotgun (WGS) entry which is preliminary data.</text>
</comment>
<feature type="repeat" description="TPR" evidence="4">
    <location>
        <begin position="74"/>
        <end position="107"/>
    </location>
</feature>
<proteinExistence type="predicted"/>
<accession>A0AB34K4M3</accession>
<evidence type="ECO:0000256" key="1">
    <source>
        <dbReference type="ARBA" id="ARBA00022441"/>
    </source>
</evidence>
<evidence type="ECO:0000256" key="3">
    <source>
        <dbReference type="ARBA" id="ARBA00022803"/>
    </source>
</evidence>
<sequence length="556" mass="58520">MSTVYFTEIDGDEPLEALHDGEEVEQLAPVEMPVHVLTADQTGTNQATPTVRELPASSTADPVVPVPEQAVSAAEEARLRGNAAFASKQYQQAVSAYSEAIQLDEENALMFGNRCAALLALGRKDEALVDAKQMVALSPALPKAHFRLGSVRAALGRPAEAAAAFAEALRLEPSNDAVAEALKREMANANIKKDKRHASLLQVCQQALAANKSAGKAVNEAAPATSQAQPRKTVSWAVHHSGSEAPSKRGGCTLTAVAGRLWLVGGADRTGEVYDDIWEFRAQGSADSGWHRAKLRPGAAFGPRSGHAAVGVDDKLLVFGGQDPRSSKIHDELLQFEIPAAVESTGLDIACSVVETSGTSVGARNGHSMTYAGTFNSVYIFGGANEEEHLADLRVLQLDAGMVWSTPECQGKPPAPREMHAAGLANPTHLLLHGGRGGDAIFDDMHLLALETMSWSGSLASPVPRVGHSCAVVGSAPMQTLIFFGGFNGSSFCSDSWQALKDGDELVRLQATGETPPKRFAHCCAALGHSLYVFGGSAKTGELSDVAIADTSQLFA</sequence>
<dbReference type="InterPro" id="IPR019734">
    <property type="entry name" value="TPR_rpt"/>
</dbReference>
<keyword evidence="2" id="KW-0677">Repeat</keyword>